<dbReference type="CDD" id="cd03467">
    <property type="entry name" value="Rieske"/>
    <property type="match status" value="1"/>
</dbReference>
<evidence type="ECO:0000256" key="2">
    <source>
        <dbReference type="ARBA" id="ARBA00022723"/>
    </source>
</evidence>
<dbReference type="InterPro" id="IPR036922">
    <property type="entry name" value="Rieske_2Fe-2S_sf"/>
</dbReference>
<evidence type="ECO:0000259" key="6">
    <source>
        <dbReference type="PROSITE" id="PS51296"/>
    </source>
</evidence>
<dbReference type="Gene3D" id="2.102.10.10">
    <property type="entry name" value="Rieske [2Fe-2S] iron-sulphur domain"/>
    <property type="match status" value="1"/>
</dbReference>
<feature type="domain" description="Rieske" evidence="6">
    <location>
        <begin position="10"/>
        <end position="104"/>
    </location>
</feature>
<proteinExistence type="predicted"/>
<protein>
    <recommendedName>
        <fullName evidence="6">Rieske domain-containing protein</fullName>
    </recommendedName>
</protein>
<dbReference type="PROSITE" id="PS51296">
    <property type="entry name" value="RIESKE"/>
    <property type="match status" value="1"/>
</dbReference>
<keyword evidence="2" id="KW-0479">Metal-binding</keyword>
<keyword evidence="3" id="KW-0408">Iron</keyword>
<evidence type="ECO:0000256" key="4">
    <source>
        <dbReference type="ARBA" id="ARBA00023014"/>
    </source>
</evidence>
<dbReference type="Proteomes" id="UP000680304">
    <property type="component" value="Unassembled WGS sequence"/>
</dbReference>
<reference evidence="7 8" key="1">
    <citation type="submission" date="2021-04" db="EMBL/GenBank/DDBJ databases">
        <title>Draft genome sequence of Paenibacillus cisolokensis, LC2-13A.</title>
        <authorList>
            <person name="Uke A."/>
            <person name="Chhe C."/>
            <person name="Baramee S."/>
            <person name="Kosugi A."/>
        </authorList>
    </citation>
    <scope>NUCLEOTIDE SEQUENCE [LARGE SCALE GENOMIC DNA]</scope>
    <source>
        <strain evidence="7 8">LC2-13A</strain>
    </source>
</reference>
<keyword evidence="8" id="KW-1185">Reference proteome</keyword>
<dbReference type="InterPro" id="IPR017941">
    <property type="entry name" value="Rieske_2Fe-2S"/>
</dbReference>
<dbReference type="EMBL" id="BOVJ01000088">
    <property type="protein sequence ID" value="GIQ64273.1"/>
    <property type="molecule type" value="Genomic_DNA"/>
</dbReference>
<sequence>MNDKPAEAARDLGAEADFEAFPAPVEVDNEPYFIVKNAESSAEPYRLISAICPHAGGEVRVYGTEFVCPMHFWTFDMQSGECTNVDGEKLACAPVFVRDGRLYADFPDGKSVKSGTIGRSAERSNAEKGACSRSRS</sequence>
<keyword evidence="4" id="KW-0411">Iron-sulfur</keyword>
<accession>A0ABQ4N7V6</accession>
<evidence type="ECO:0000256" key="3">
    <source>
        <dbReference type="ARBA" id="ARBA00023004"/>
    </source>
</evidence>
<evidence type="ECO:0000256" key="5">
    <source>
        <dbReference type="SAM" id="MobiDB-lite"/>
    </source>
</evidence>
<dbReference type="RefSeq" id="WP_213529065.1">
    <property type="nucleotide sequence ID" value="NZ_BOVJ01000088.1"/>
</dbReference>
<keyword evidence="1" id="KW-0001">2Fe-2S</keyword>
<evidence type="ECO:0000313" key="8">
    <source>
        <dbReference type="Proteomes" id="UP000680304"/>
    </source>
</evidence>
<feature type="region of interest" description="Disordered" evidence="5">
    <location>
        <begin position="113"/>
        <end position="136"/>
    </location>
</feature>
<evidence type="ECO:0000256" key="1">
    <source>
        <dbReference type="ARBA" id="ARBA00022714"/>
    </source>
</evidence>
<organism evidence="7 8">
    <name type="scientific">Paenibacillus cisolokensis</name>
    <dbReference type="NCBI Taxonomy" id="1658519"/>
    <lineage>
        <taxon>Bacteria</taxon>
        <taxon>Bacillati</taxon>
        <taxon>Bacillota</taxon>
        <taxon>Bacilli</taxon>
        <taxon>Bacillales</taxon>
        <taxon>Paenibacillaceae</taxon>
        <taxon>Paenibacillus</taxon>
    </lineage>
</organism>
<evidence type="ECO:0000313" key="7">
    <source>
        <dbReference type="EMBL" id="GIQ64273.1"/>
    </source>
</evidence>
<dbReference type="SUPFAM" id="SSF50022">
    <property type="entry name" value="ISP domain"/>
    <property type="match status" value="1"/>
</dbReference>
<comment type="caution">
    <text evidence="7">The sequence shown here is derived from an EMBL/GenBank/DDBJ whole genome shotgun (WGS) entry which is preliminary data.</text>
</comment>
<name>A0ABQ4N7V6_9BACL</name>
<dbReference type="Pfam" id="PF00355">
    <property type="entry name" value="Rieske"/>
    <property type="match status" value="1"/>
</dbReference>
<gene>
    <name evidence="7" type="ORF">PACILC2_28410</name>
</gene>